<dbReference type="RefSeq" id="XP_010265610.1">
    <property type="nucleotide sequence ID" value="XM_010267308.1"/>
</dbReference>
<feature type="domain" description="NB-ARC" evidence="4">
    <location>
        <begin position="107"/>
        <end position="279"/>
    </location>
</feature>
<evidence type="ECO:0000256" key="3">
    <source>
        <dbReference type="ARBA" id="ARBA00022821"/>
    </source>
</evidence>
<dbReference type="InterPro" id="IPR038005">
    <property type="entry name" value="RX-like_CC"/>
</dbReference>
<dbReference type="InterPro" id="IPR055414">
    <property type="entry name" value="LRR_R13L4/SHOC2-like"/>
</dbReference>
<dbReference type="OMA" id="RINFASR"/>
<dbReference type="GO" id="GO:0043531">
    <property type="term" value="F:ADP binding"/>
    <property type="evidence" value="ECO:0007669"/>
    <property type="project" value="InterPro"/>
</dbReference>
<dbReference type="InterPro" id="IPR032675">
    <property type="entry name" value="LRR_dom_sf"/>
</dbReference>
<evidence type="ECO:0000313" key="8">
    <source>
        <dbReference type="RefSeq" id="XP_010265610.1"/>
    </source>
</evidence>
<dbReference type="FunCoup" id="A0A1U8AF09">
    <property type="interactions" value="461"/>
</dbReference>
<dbReference type="eggNOG" id="KOG4658">
    <property type="taxonomic scope" value="Eukaryota"/>
</dbReference>
<keyword evidence="2" id="KW-0547">Nucleotide-binding</keyword>
<accession>A0A1U8AF09</accession>
<dbReference type="GO" id="GO:0051707">
    <property type="term" value="P:response to other organism"/>
    <property type="evidence" value="ECO:0007669"/>
    <property type="project" value="UniProtKB-ARBA"/>
</dbReference>
<proteinExistence type="predicted"/>
<feature type="domain" description="Disease resistance protein winged helix" evidence="5">
    <location>
        <begin position="366"/>
        <end position="437"/>
    </location>
</feature>
<dbReference type="InterPro" id="IPR058922">
    <property type="entry name" value="WHD_DRP"/>
</dbReference>
<dbReference type="CDD" id="cd14798">
    <property type="entry name" value="RX-CC_like"/>
    <property type="match status" value="1"/>
</dbReference>
<evidence type="ECO:0000259" key="4">
    <source>
        <dbReference type="Pfam" id="PF00931"/>
    </source>
</evidence>
<keyword evidence="1" id="KW-0677">Repeat</keyword>
<dbReference type="Pfam" id="PF23598">
    <property type="entry name" value="LRR_14"/>
    <property type="match status" value="1"/>
</dbReference>
<organism evidence="7 8">
    <name type="scientific">Nelumbo nucifera</name>
    <name type="common">Sacred lotus</name>
    <dbReference type="NCBI Taxonomy" id="4432"/>
    <lineage>
        <taxon>Eukaryota</taxon>
        <taxon>Viridiplantae</taxon>
        <taxon>Streptophyta</taxon>
        <taxon>Embryophyta</taxon>
        <taxon>Tracheophyta</taxon>
        <taxon>Spermatophyta</taxon>
        <taxon>Magnoliopsida</taxon>
        <taxon>Proteales</taxon>
        <taxon>Nelumbonaceae</taxon>
        <taxon>Nelumbo</taxon>
    </lineage>
</organism>
<dbReference type="Pfam" id="PF00931">
    <property type="entry name" value="NB-ARC"/>
    <property type="match status" value="1"/>
</dbReference>
<dbReference type="Gene3D" id="1.10.8.430">
    <property type="entry name" value="Helical domain of apoptotic protease-activating factors"/>
    <property type="match status" value="1"/>
</dbReference>
<evidence type="ECO:0000259" key="5">
    <source>
        <dbReference type="Pfam" id="PF23559"/>
    </source>
</evidence>
<dbReference type="InterPro" id="IPR042197">
    <property type="entry name" value="Apaf_helical"/>
</dbReference>
<dbReference type="OrthoDB" id="646178at2759"/>
<dbReference type="SUPFAM" id="SSF52540">
    <property type="entry name" value="P-loop containing nucleoside triphosphate hydrolases"/>
    <property type="match status" value="1"/>
</dbReference>
<evidence type="ECO:0000313" key="7">
    <source>
        <dbReference type="Proteomes" id="UP000189703"/>
    </source>
</evidence>
<sequence length="831" mass="95430">MADVRDVAYDADDIIDGFIFKGKHQRKKGLINFVERYCFVLNELIARHRVNKKIEGIKMRIQAIAESRSTYGIENIGIERINFASRKLHEKRKSSPYVNEEDIVGLEEDVKILQARLLGGESRRSVISIVGMGGLGKTTLAKKVYNSSDIKKHFDCLAWVYISQEHRVEEILQDMGKRVLGLGKVEMEKMIKKELEEMLSTFLEDRRYLVVIDDIWKIEVWNDLQAIFPDRTNGSRVMFTSRFKGVALLADPRSPPHELHFLNDEEGWVLLSKKVFVRRNTLTSFPLWLEEIGKQIVRKCGGLPLAISVLGGLLSTKDETFGEWMKVLQSVHWQLTNSAEQCSEILALSYNELPFYLKPCFLYVDIFPEGYEISARRLTLLWIAEGFVQQRGDEPLEDVAEDYLEELIGRNMIQLAKRKYNGRVKTCCVHNLLRDLAISKSKEDKFLDFFHGGTKVGSIIRACRLAVHLGVPPLNKDTPHYRSLFCFDLGKPIFSEIVKFKLLRVLDLEGVYMPKLDNAFGNLVHLRYLGLSGTWLKKIPSSICNLWNLQTLDIRSTLVNPIPCEIWKMEQLRNLYLNELSEMGVHPIAGDSLVNLQSLQGIFIGGTSCIENALGKLTNLRELGACGDLELQEEALALWIVNLNQLQCLKLEAISRAEGRTRFRVPIPTLMPFSNHMHLCKLNLKGLMKKLLDPDEFPPNLTELSLQDSFLMQDPMETLQKLRNLRILKLKRSSYMGKVMIFSTGGFPQLQLLKLSFLNALEECRINERAMRNLRQLEVIECRRLKFVPQGLRPLTAPCELKLGYMPHKFEMKAQEHEGNVWYKIQHVPPL</sequence>
<dbReference type="Gene3D" id="1.20.5.4130">
    <property type="match status" value="1"/>
</dbReference>
<dbReference type="FunFam" id="3.40.50.300:FF:001091">
    <property type="entry name" value="Probable disease resistance protein At1g61300"/>
    <property type="match status" value="1"/>
</dbReference>
<dbReference type="Proteomes" id="UP000189703">
    <property type="component" value="Unplaced"/>
</dbReference>
<dbReference type="GeneID" id="104603307"/>
<dbReference type="Gene3D" id="1.10.10.10">
    <property type="entry name" value="Winged helix-like DNA-binding domain superfamily/Winged helix DNA-binding domain"/>
    <property type="match status" value="1"/>
</dbReference>
<keyword evidence="3" id="KW-0611">Plant defense</keyword>
<dbReference type="Gene3D" id="3.80.10.10">
    <property type="entry name" value="Ribonuclease Inhibitor"/>
    <property type="match status" value="1"/>
</dbReference>
<protein>
    <submittedName>
        <fullName evidence="8">Disease resistance protein RPP8-like</fullName>
    </submittedName>
</protein>
<feature type="domain" description="Disease resistance R13L4/SHOC-2-like LRR" evidence="6">
    <location>
        <begin position="480"/>
        <end position="780"/>
    </location>
</feature>
<gene>
    <name evidence="8" type="primary">LOC104603307</name>
</gene>
<evidence type="ECO:0000256" key="1">
    <source>
        <dbReference type="ARBA" id="ARBA00022737"/>
    </source>
</evidence>
<dbReference type="AlphaFoldDB" id="A0A1U8AF09"/>
<dbReference type="InterPro" id="IPR044974">
    <property type="entry name" value="Disease_R_plants"/>
</dbReference>
<reference evidence="8" key="1">
    <citation type="submission" date="2025-08" db="UniProtKB">
        <authorList>
            <consortium name="RefSeq"/>
        </authorList>
    </citation>
    <scope>IDENTIFICATION</scope>
</reference>
<dbReference type="SUPFAM" id="SSF52058">
    <property type="entry name" value="L domain-like"/>
    <property type="match status" value="1"/>
</dbReference>
<name>A0A1U8AF09_NELNU</name>
<dbReference type="KEGG" id="nnu:104603307"/>
<dbReference type="InterPro" id="IPR027417">
    <property type="entry name" value="P-loop_NTPase"/>
</dbReference>
<dbReference type="Gene3D" id="3.40.50.300">
    <property type="entry name" value="P-loop containing nucleotide triphosphate hydrolases"/>
    <property type="match status" value="1"/>
</dbReference>
<keyword evidence="7" id="KW-1185">Reference proteome</keyword>
<dbReference type="PANTHER" id="PTHR23155">
    <property type="entry name" value="DISEASE RESISTANCE PROTEIN RP"/>
    <property type="match status" value="1"/>
</dbReference>
<dbReference type="InterPro" id="IPR036388">
    <property type="entry name" value="WH-like_DNA-bd_sf"/>
</dbReference>
<dbReference type="GO" id="GO:0006952">
    <property type="term" value="P:defense response"/>
    <property type="evidence" value="ECO:0007669"/>
    <property type="project" value="UniProtKB-KW"/>
</dbReference>
<dbReference type="PANTHER" id="PTHR23155:SF1193">
    <property type="entry name" value="DISEASE RESISTANCE PROTEIN RPP13-RELATED"/>
    <property type="match status" value="1"/>
</dbReference>
<dbReference type="InterPro" id="IPR002182">
    <property type="entry name" value="NB-ARC"/>
</dbReference>
<evidence type="ECO:0000256" key="2">
    <source>
        <dbReference type="ARBA" id="ARBA00022741"/>
    </source>
</evidence>
<dbReference type="FunFam" id="1.10.10.10:FF:000322">
    <property type="entry name" value="Probable disease resistance protein At1g63360"/>
    <property type="match status" value="1"/>
</dbReference>
<dbReference type="PRINTS" id="PR00364">
    <property type="entry name" value="DISEASERSIST"/>
</dbReference>
<dbReference type="Pfam" id="PF23559">
    <property type="entry name" value="WHD_DRP"/>
    <property type="match status" value="1"/>
</dbReference>
<evidence type="ECO:0000259" key="6">
    <source>
        <dbReference type="Pfam" id="PF23598"/>
    </source>
</evidence>